<evidence type="ECO:0000256" key="1">
    <source>
        <dbReference type="ARBA" id="ARBA00006961"/>
    </source>
</evidence>
<protein>
    <submittedName>
        <fullName evidence="3">Flavo protein WrbA</fullName>
    </submittedName>
</protein>
<dbReference type="FunFam" id="3.40.50.360:FF:000001">
    <property type="entry name" value="NAD(P)H dehydrogenase (Quinone) FQR1-like"/>
    <property type="match status" value="1"/>
</dbReference>
<gene>
    <name evidence="3" type="ORF">HANVADRAFT_51702</name>
</gene>
<dbReference type="Pfam" id="PF03358">
    <property type="entry name" value="FMN_red"/>
    <property type="match status" value="1"/>
</dbReference>
<dbReference type="GO" id="GO:0003955">
    <property type="term" value="F:NAD(P)H dehydrogenase (quinone) activity"/>
    <property type="evidence" value="ECO:0007669"/>
    <property type="project" value="InterPro"/>
</dbReference>
<dbReference type="Gene3D" id="3.40.50.360">
    <property type="match status" value="1"/>
</dbReference>
<dbReference type="Proteomes" id="UP000092321">
    <property type="component" value="Unassembled WGS sequence"/>
</dbReference>
<accession>A0A1B7TIF0</accession>
<dbReference type="GO" id="GO:0032126">
    <property type="term" value="C:eisosome"/>
    <property type="evidence" value="ECO:0007669"/>
    <property type="project" value="UniProtKB-ARBA"/>
</dbReference>
<feature type="domain" description="Flavodoxin-like" evidence="2">
    <location>
        <begin position="5"/>
        <end position="193"/>
    </location>
</feature>
<evidence type="ECO:0000259" key="2">
    <source>
        <dbReference type="PROSITE" id="PS50902"/>
    </source>
</evidence>
<dbReference type="GO" id="GO:0016020">
    <property type="term" value="C:membrane"/>
    <property type="evidence" value="ECO:0007669"/>
    <property type="project" value="TreeGrafter"/>
</dbReference>
<dbReference type="PANTHER" id="PTHR30546">
    <property type="entry name" value="FLAVODOXIN-RELATED PROTEIN WRBA-RELATED"/>
    <property type="match status" value="1"/>
</dbReference>
<dbReference type="InterPro" id="IPR010089">
    <property type="entry name" value="Flavoprotein_WrbA-like"/>
</dbReference>
<keyword evidence="4" id="KW-1185">Reference proteome</keyword>
<dbReference type="PANTHER" id="PTHR30546:SF23">
    <property type="entry name" value="FLAVOPROTEIN-LIKE PROTEIN YCP4-RELATED"/>
    <property type="match status" value="1"/>
</dbReference>
<dbReference type="InterPro" id="IPR029039">
    <property type="entry name" value="Flavoprotein-like_sf"/>
</dbReference>
<dbReference type="GO" id="GO:0010181">
    <property type="term" value="F:FMN binding"/>
    <property type="evidence" value="ECO:0007669"/>
    <property type="project" value="InterPro"/>
</dbReference>
<evidence type="ECO:0000313" key="4">
    <source>
        <dbReference type="Proteomes" id="UP000092321"/>
    </source>
</evidence>
<comment type="similarity">
    <text evidence="1">Belongs to the WrbA family.</text>
</comment>
<comment type="caution">
    <text evidence="3">The sequence shown here is derived from an EMBL/GenBank/DDBJ whole genome shotgun (WGS) entry which is preliminary data.</text>
</comment>
<dbReference type="AlphaFoldDB" id="A0A1B7TIF0"/>
<dbReference type="NCBIfam" id="NF002999">
    <property type="entry name" value="PRK03767.1"/>
    <property type="match status" value="1"/>
</dbReference>
<dbReference type="GO" id="GO:0160020">
    <property type="term" value="P:positive regulation of ferroptosis"/>
    <property type="evidence" value="ECO:0007669"/>
    <property type="project" value="UniProtKB-ARBA"/>
</dbReference>
<dbReference type="InterPro" id="IPR005025">
    <property type="entry name" value="FMN_Rdtase-like_dom"/>
</dbReference>
<dbReference type="SUPFAM" id="SSF52218">
    <property type="entry name" value="Flavoproteins"/>
    <property type="match status" value="1"/>
</dbReference>
<name>A0A1B7TIF0_9ASCO</name>
<reference evidence="4" key="1">
    <citation type="journal article" date="2016" name="Proc. Natl. Acad. Sci. U.S.A.">
        <title>Comparative genomics of biotechnologically important yeasts.</title>
        <authorList>
            <person name="Riley R."/>
            <person name="Haridas S."/>
            <person name="Wolfe K.H."/>
            <person name="Lopes M.R."/>
            <person name="Hittinger C.T."/>
            <person name="Goeker M."/>
            <person name="Salamov A.A."/>
            <person name="Wisecaver J.H."/>
            <person name="Long T.M."/>
            <person name="Calvey C.H."/>
            <person name="Aerts A.L."/>
            <person name="Barry K.W."/>
            <person name="Choi C."/>
            <person name="Clum A."/>
            <person name="Coughlan A.Y."/>
            <person name="Deshpande S."/>
            <person name="Douglass A.P."/>
            <person name="Hanson S.J."/>
            <person name="Klenk H.-P."/>
            <person name="LaButti K.M."/>
            <person name="Lapidus A."/>
            <person name="Lindquist E.A."/>
            <person name="Lipzen A.M."/>
            <person name="Meier-Kolthoff J.P."/>
            <person name="Ohm R.A."/>
            <person name="Otillar R.P."/>
            <person name="Pangilinan J.L."/>
            <person name="Peng Y."/>
            <person name="Rokas A."/>
            <person name="Rosa C.A."/>
            <person name="Scheuner C."/>
            <person name="Sibirny A.A."/>
            <person name="Slot J.C."/>
            <person name="Stielow J.B."/>
            <person name="Sun H."/>
            <person name="Kurtzman C.P."/>
            <person name="Blackwell M."/>
            <person name="Grigoriev I.V."/>
            <person name="Jeffries T.W."/>
        </authorList>
    </citation>
    <scope>NUCLEOTIDE SEQUENCE [LARGE SCALE GENOMIC DNA]</scope>
    <source>
        <strain evidence="4">NRRL Y-1626</strain>
    </source>
</reference>
<sequence>MTVKIAIIIYSMYGHIATLAEAEKKGIEQGNPDAEVTIFQVPETLPDNVLTLMHAPPKKDYPIITAAELPKFDGFLFGLATRFGNCTAQMKAFLDTTGGIWARGELHGKFVGFFESSGSGTHAVTIINNLSYFVHNGCIFVPLGYAKAGAELTNLDVAKGGTAWGAGTIAGPTGERQPLEVELKIAEIQGSEFVKTVTKHFS</sequence>
<dbReference type="EMBL" id="LXPE01000004">
    <property type="protein sequence ID" value="OBA28415.1"/>
    <property type="molecule type" value="Genomic_DNA"/>
</dbReference>
<organism evidence="3 4">
    <name type="scientific">Hanseniaspora valbyensis NRRL Y-1626</name>
    <dbReference type="NCBI Taxonomy" id="766949"/>
    <lineage>
        <taxon>Eukaryota</taxon>
        <taxon>Fungi</taxon>
        <taxon>Dikarya</taxon>
        <taxon>Ascomycota</taxon>
        <taxon>Saccharomycotina</taxon>
        <taxon>Saccharomycetes</taxon>
        <taxon>Saccharomycodales</taxon>
        <taxon>Saccharomycodaceae</taxon>
        <taxon>Hanseniaspora</taxon>
    </lineage>
</organism>
<dbReference type="InterPro" id="IPR008254">
    <property type="entry name" value="Flavodoxin/NO_synth"/>
</dbReference>
<dbReference type="PROSITE" id="PS50902">
    <property type="entry name" value="FLAVODOXIN_LIKE"/>
    <property type="match status" value="1"/>
</dbReference>
<dbReference type="OrthoDB" id="504689at2759"/>
<evidence type="ECO:0000313" key="3">
    <source>
        <dbReference type="EMBL" id="OBA28415.1"/>
    </source>
</evidence>
<dbReference type="NCBIfam" id="TIGR01755">
    <property type="entry name" value="flav_wrbA"/>
    <property type="match status" value="1"/>
</dbReference>
<proteinExistence type="inferred from homology"/>